<keyword evidence="3" id="KW-0328">Glycosyltransferase</keyword>
<evidence type="ECO:0000256" key="3">
    <source>
        <dbReference type="ARBA" id="ARBA00022676"/>
    </source>
</evidence>
<proteinExistence type="predicted"/>
<feature type="transmembrane region" description="Helical" evidence="8">
    <location>
        <begin position="370"/>
        <end position="390"/>
    </location>
</feature>
<dbReference type="PANTHER" id="PTHR33908:SF11">
    <property type="entry name" value="MEMBRANE PROTEIN"/>
    <property type="match status" value="1"/>
</dbReference>
<feature type="transmembrane region" description="Helical" evidence="8">
    <location>
        <begin position="188"/>
        <end position="206"/>
    </location>
</feature>
<keyword evidence="7 8" id="KW-0472">Membrane</keyword>
<keyword evidence="4" id="KW-0808">Transferase</keyword>
<feature type="transmembrane region" description="Helical" evidence="8">
    <location>
        <begin position="291"/>
        <end position="310"/>
    </location>
</feature>
<keyword evidence="5 8" id="KW-0812">Transmembrane</keyword>
<evidence type="ECO:0000256" key="7">
    <source>
        <dbReference type="ARBA" id="ARBA00023136"/>
    </source>
</evidence>
<reference evidence="9 10" key="1">
    <citation type="submission" date="2018-09" db="EMBL/GenBank/DDBJ databases">
        <title>Sphingomonas peninsula sp. nov., isolated from fildes peninsula, Antarctic soil.</title>
        <authorList>
            <person name="Yingchao G."/>
        </authorList>
    </citation>
    <scope>NUCLEOTIDE SEQUENCE [LARGE SCALE GENOMIC DNA]</scope>
    <source>
        <strain evidence="9 10">YZ-8</strain>
    </source>
</reference>
<evidence type="ECO:0000256" key="2">
    <source>
        <dbReference type="ARBA" id="ARBA00022475"/>
    </source>
</evidence>
<dbReference type="RefSeq" id="WP_121152717.1">
    <property type="nucleotide sequence ID" value="NZ_CP032829.1"/>
</dbReference>
<dbReference type="PANTHER" id="PTHR33908">
    <property type="entry name" value="MANNOSYLTRANSFERASE YKCB-RELATED"/>
    <property type="match status" value="1"/>
</dbReference>
<gene>
    <name evidence="9" type="ORF">D3Y57_09095</name>
</gene>
<evidence type="ECO:0000256" key="4">
    <source>
        <dbReference type="ARBA" id="ARBA00022679"/>
    </source>
</evidence>
<dbReference type="GO" id="GO:0016763">
    <property type="term" value="F:pentosyltransferase activity"/>
    <property type="evidence" value="ECO:0007669"/>
    <property type="project" value="TreeGrafter"/>
</dbReference>
<feature type="transmembrane region" description="Helical" evidence="8">
    <location>
        <begin position="163"/>
        <end position="181"/>
    </location>
</feature>
<dbReference type="OrthoDB" id="345761at2"/>
<accession>A0A494TFP1</accession>
<dbReference type="Proteomes" id="UP000276254">
    <property type="component" value="Chromosome"/>
</dbReference>
<dbReference type="GO" id="GO:0009103">
    <property type="term" value="P:lipopolysaccharide biosynthetic process"/>
    <property type="evidence" value="ECO:0007669"/>
    <property type="project" value="UniProtKB-ARBA"/>
</dbReference>
<protein>
    <submittedName>
        <fullName evidence="9">Uncharacterized protein</fullName>
    </submittedName>
</protein>
<dbReference type="KEGG" id="spha:D3Y57_09095"/>
<feature type="transmembrane region" description="Helical" evidence="8">
    <location>
        <begin position="212"/>
        <end position="230"/>
    </location>
</feature>
<keyword evidence="6 8" id="KW-1133">Transmembrane helix</keyword>
<feature type="transmembrane region" description="Helical" evidence="8">
    <location>
        <begin position="237"/>
        <end position="262"/>
    </location>
</feature>
<feature type="transmembrane region" description="Helical" evidence="8">
    <location>
        <begin position="322"/>
        <end position="340"/>
    </location>
</feature>
<keyword evidence="2" id="KW-1003">Cell membrane</keyword>
<sequence length="527" mass="57180">MTAQTIAHIDARPYAAAMASVVIEQTPKRTQSLLDSIEQLEGWRLFAFFALIAIVARWQTFGNPVGGFDEQFYLVMGDRMLQGALPYVDIFDRKPIGLFLIFGFIRLLGGEGTIQTQIIACLFVIATAMLIHRLARRIAPPGAALAAGVAYIFWLNFLEGEGSQAPVFFNLTMIAAALVVARAWRNRGANLAALGTAAMLLAGIAIQIKYTALFEGIFFGLALMWTGWRAGISPVRLIALGALWVAVALLPTAVALVTYVAMGHGQEFFFANFVSMFGKQGDSAATSREGLATMAAILSPLLGLAAFPPPATSPEELSERRFVQLWLFAAIAGLLIFGSFPTPQYAMPLLVPVVIAAAPRLGLGNGIKTFRWVMLICALVAGQIVIGALIHNKGGRAEAAAITAAAMPRHGGCIFVYDGYPALYRLTHSCLLSRYVFPGHLNMENEDSIKALGVDASDEVERIMQAGPETVIDDWPTFEFGNHVAHATVVRYLARDYHLVLRLPTGANRFRLVYRRNETGSISTGRM</sequence>
<feature type="transmembrane region" description="Helical" evidence="8">
    <location>
        <begin position="138"/>
        <end position="157"/>
    </location>
</feature>
<feature type="transmembrane region" description="Helical" evidence="8">
    <location>
        <begin position="114"/>
        <end position="131"/>
    </location>
</feature>
<dbReference type="InterPro" id="IPR050297">
    <property type="entry name" value="LipidA_mod_glycosyltrf_83"/>
</dbReference>
<evidence type="ECO:0000256" key="5">
    <source>
        <dbReference type="ARBA" id="ARBA00022692"/>
    </source>
</evidence>
<dbReference type="AlphaFoldDB" id="A0A494TFP1"/>
<evidence type="ECO:0000256" key="8">
    <source>
        <dbReference type="SAM" id="Phobius"/>
    </source>
</evidence>
<feature type="transmembrane region" description="Helical" evidence="8">
    <location>
        <begin position="42"/>
        <end position="60"/>
    </location>
</feature>
<evidence type="ECO:0000313" key="10">
    <source>
        <dbReference type="Proteomes" id="UP000276254"/>
    </source>
</evidence>
<dbReference type="EMBL" id="CP032829">
    <property type="protein sequence ID" value="AYJ86092.1"/>
    <property type="molecule type" value="Genomic_DNA"/>
</dbReference>
<name>A0A494TFP1_SPHPE</name>
<evidence type="ECO:0000256" key="6">
    <source>
        <dbReference type="ARBA" id="ARBA00022989"/>
    </source>
</evidence>
<comment type="subcellular location">
    <subcellularLocation>
        <location evidence="1">Cell membrane</location>
        <topology evidence="1">Multi-pass membrane protein</topology>
    </subcellularLocation>
</comment>
<evidence type="ECO:0000256" key="1">
    <source>
        <dbReference type="ARBA" id="ARBA00004651"/>
    </source>
</evidence>
<dbReference type="GO" id="GO:0005886">
    <property type="term" value="C:plasma membrane"/>
    <property type="evidence" value="ECO:0007669"/>
    <property type="project" value="UniProtKB-SubCell"/>
</dbReference>
<evidence type="ECO:0000313" key="9">
    <source>
        <dbReference type="EMBL" id="AYJ86092.1"/>
    </source>
</evidence>
<organism evidence="9 10">
    <name type="scientific">Sphingomonas paeninsulae</name>
    <dbReference type="NCBI Taxonomy" id="2319844"/>
    <lineage>
        <taxon>Bacteria</taxon>
        <taxon>Pseudomonadati</taxon>
        <taxon>Pseudomonadota</taxon>
        <taxon>Alphaproteobacteria</taxon>
        <taxon>Sphingomonadales</taxon>
        <taxon>Sphingomonadaceae</taxon>
        <taxon>Sphingomonas</taxon>
    </lineage>
</organism>
<keyword evidence="10" id="KW-1185">Reference proteome</keyword>